<organism evidence="2">
    <name type="scientific">uncultured Gemmatimonadaceae bacterium</name>
    <dbReference type="NCBI Taxonomy" id="246130"/>
    <lineage>
        <taxon>Bacteria</taxon>
        <taxon>Pseudomonadati</taxon>
        <taxon>Gemmatimonadota</taxon>
        <taxon>Gemmatimonadia</taxon>
        <taxon>Gemmatimonadales</taxon>
        <taxon>Gemmatimonadaceae</taxon>
        <taxon>environmental samples</taxon>
    </lineage>
</organism>
<evidence type="ECO:0000259" key="1">
    <source>
        <dbReference type="Pfam" id="PF01878"/>
    </source>
</evidence>
<dbReference type="InterPro" id="IPR002740">
    <property type="entry name" value="EVE_domain"/>
</dbReference>
<feature type="domain" description="EVE" evidence="1">
    <location>
        <begin position="1"/>
        <end position="52"/>
    </location>
</feature>
<dbReference type="Gene3D" id="3.10.590.10">
    <property type="entry name" value="ph1033 like domains"/>
    <property type="match status" value="1"/>
</dbReference>
<sequence length="63" mass="6649">MVDVRAVEPFAALVPLERLRATPALAGMELLRRGSRLSVQPVAPAEFAAVLALGRAAGRPRGE</sequence>
<dbReference type="AlphaFoldDB" id="A0A6J4KS07"/>
<dbReference type="InterPro" id="IPR015947">
    <property type="entry name" value="PUA-like_sf"/>
</dbReference>
<name>A0A6J4KS07_9BACT</name>
<accession>A0A6J4KS07</accession>
<protein>
    <recommendedName>
        <fullName evidence="1">EVE domain-containing protein</fullName>
    </recommendedName>
</protein>
<gene>
    <name evidence="2" type="ORF">AVDCRST_MAG11-1589</name>
</gene>
<evidence type="ECO:0000313" key="2">
    <source>
        <dbReference type="EMBL" id="CAA9312506.1"/>
    </source>
</evidence>
<dbReference type="Pfam" id="PF01878">
    <property type="entry name" value="EVE"/>
    <property type="match status" value="1"/>
</dbReference>
<dbReference type="SUPFAM" id="SSF88697">
    <property type="entry name" value="PUA domain-like"/>
    <property type="match status" value="1"/>
</dbReference>
<proteinExistence type="predicted"/>
<reference evidence="2" key="1">
    <citation type="submission" date="2020-02" db="EMBL/GenBank/DDBJ databases">
        <authorList>
            <person name="Meier V. D."/>
        </authorList>
    </citation>
    <scope>NUCLEOTIDE SEQUENCE</scope>
    <source>
        <strain evidence="2">AVDCRST_MAG11</strain>
    </source>
</reference>
<dbReference type="EMBL" id="CADCTU010000354">
    <property type="protein sequence ID" value="CAA9312506.1"/>
    <property type="molecule type" value="Genomic_DNA"/>
</dbReference>